<feature type="chain" id="PRO_5015172300" description="Secreted protein (Por secretion system target)" evidence="1">
    <location>
        <begin position="34"/>
        <end position="120"/>
    </location>
</feature>
<evidence type="ECO:0000313" key="2">
    <source>
        <dbReference type="EMBL" id="PSK88865.1"/>
    </source>
</evidence>
<protein>
    <recommendedName>
        <fullName evidence="4">Secreted protein (Por secretion system target)</fullName>
    </recommendedName>
</protein>
<dbReference type="EMBL" id="PYGD01000014">
    <property type="protein sequence ID" value="PSK88865.1"/>
    <property type="molecule type" value="Genomic_DNA"/>
</dbReference>
<dbReference type="AlphaFoldDB" id="A0A2P8CV75"/>
<proteinExistence type="predicted"/>
<dbReference type="Proteomes" id="UP000240572">
    <property type="component" value="Unassembled WGS sequence"/>
</dbReference>
<keyword evidence="3" id="KW-1185">Reference proteome</keyword>
<dbReference type="OrthoDB" id="683706at2"/>
<accession>A0A2P8CV75</accession>
<evidence type="ECO:0000313" key="3">
    <source>
        <dbReference type="Proteomes" id="UP000240572"/>
    </source>
</evidence>
<dbReference type="RefSeq" id="WP_106525223.1">
    <property type="nucleotide sequence ID" value="NZ_PYGD01000014.1"/>
</dbReference>
<keyword evidence="1" id="KW-0732">Signal</keyword>
<feature type="signal peptide" evidence="1">
    <location>
        <begin position="1"/>
        <end position="33"/>
    </location>
</feature>
<evidence type="ECO:0008006" key="4">
    <source>
        <dbReference type="Google" id="ProtNLM"/>
    </source>
</evidence>
<sequence length="120" mass="13033">MNRFSSFQSFISRKAAFIAFFLVLVAGAGTVDAASALNTVRPLGNMDEAIVYQRTLNPYIGITVEHATGAAYTIADKNGKIILKGKINSDKAFFVATARLPKGSYQFRVAGALMQHFIIQ</sequence>
<name>A0A2P8CV75_9BACT</name>
<gene>
    <name evidence="2" type="ORF">B0I18_11477</name>
</gene>
<evidence type="ECO:0000256" key="1">
    <source>
        <dbReference type="SAM" id="SignalP"/>
    </source>
</evidence>
<reference evidence="2 3" key="1">
    <citation type="submission" date="2018-03" db="EMBL/GenBank/DDBJ databases">
        <title>Genomic Encyclopedia of Type Strains, Phase III (KMG-III): the genomes of soil and plant-associated and newly described type strains.</title>
        <authorList>
            <person name="Whitman W."/>
        </authorList>
    </citation>
    <scope>NUCLEOTIDE SEQUENCE [LARGE SCALE GENOMIC DNA]</scope>
    <source>
        <strain evidence="2 3">CGMCC 1.12700</strain>
    </source>
</reference>
<comment type="caution">
    <text evidence="2">The sequence shown here is derived from an EMBL/GenBank/DDBJ whole genome shotgun (WGS) entry which is preliminary data.</text>
</comment>
<organism evidence="2 3">
    <name type="scientific">Taibaiella chishuiensis</name>
    <dbReference type="NCBI Taxonomy" id="1434707"/>
    <lineage>
        <taxon>Bacteria</taxon>
        <taxon>Pseudomonadati</taxon>
        <taxon>Bacteroidota</taxon>
        <taxon>Chitinophagia</taxon>
        <taxon>Chitinophagales</taxon>
        <taxon>Chitinophagaceae</taxon>
        <taxon>Taibaiella</taxon>
    </lineage>
</organism>